<dbReference type="HOGENOM" id="CLU_177142_0_0_1"/>
<sequence length="83" mass="9239">MMTRGVRIIALRVLRGSRNTEHRRFGRARWQSALGRGYVQIADARPKIGGLFFVFVVDATVVLCPNVGAATRMSLSMEASNHH</sequence>
<accession>M2TVC5</accession>
<dbReference type="OMA" id="SFHYILT"/>
<proteinExistence type="predicted"/>
<dbReference type="Proteomes" id="UP000016936">
    <property type="component" value="Unassembled WGS sequence"/>
</dbReference>
<organism evidence="1 2">
    <name type="scientific">Cochliobolus heterostrophus (strain C5 / ATCC 48332 / race O)</name>
    <name type="common">Southern corn leaf blight fungus</name>
    <name type="synonym">Bipolaris maydis</name>
    <dbReference type="NCBI Taxonomy" id="701091"/>
    <lineage>
        <taxon>Eukaryota</taxon>
        <taxon>Fungi</taxon>
        <taxon>Dikarya</taxon>
        <taxon>Ascomycota</taxon>
        <taxon>Pezizomycotina</taxon>
        <taxon>Dothideomycetes</taxon>
        <taxon>Pleosporomycetidae</taxon>
        <taxon>Pleosporales</taxon>
        <taxon>Pleosporineae</taxon>
        <taxon>Pleosporaceae</taxon>
        <taxon>Bipolaris</taxon>
    </lineage>
</organism>
<dbReference type="EMBL" id="KB445578">
    <property type="protein sequence ID" value="EMD90489.1"/>
    <property type="molecule type" value="Genomic_DNA"/>
</dbReference>
<evidence type="ECO:0000313" key="1">
    <source>
        <dbReference type="EMBL" id="EMD90489.1"/>
    </source>
</evidence>
<gene>
    <name evidence="1" type="ORF">COCHEDRAFT_1157496</name>
</gene>
<protein>
    <submittedName>
        <fullName evidence="1">Uncharacterized protein</fullName>
    </submittedName>
</protein>
<dbReference type="AlphaFoldDB" id="M2TVC5"/>
<reference evidence="2" key="2">
    <citation type="journal article" date="2013" name="PLoS Genet.">
        <title>Comparative genome structure, secondary metabolite, and effector coding capacity across Cochliobolus pathogens.</title>
        <authorList>
            <person name="Condon B.J."/>
            <person name="Leng Y."/>
            <person name="Wu D."/>
            <person name="Bushley K.E."/>
            <person name="Ohm R.A."/>
            <person name="Otillar R."/>
            <person name="Martin J."/>
            <person name="Schackwitz W."/>
            <person name="Grimwood J."/>
            <person name="MohdZainudin N."/>
            <person name="Xue C."/>
            <person name="Wang R."/>
            <person name="Manning V.A."/>
            <person name="Dhillon B."/>
            <person name="Tu Z.J."/>
            <person name="Steffenson B.J."/>
            <person name="Salamov A."/>
            <person name="Sun H."/>
            <person name="Lowry S."/>
            <person name="LaButti K."/>
            <person name="Han J."/>
            <person name="Copeland A."/>
            <person name="Lindquist E."/>
            <person name="Barry K."/>
            <person name="Schmutz J."/>
            <person name="Baker S.E."/>
            <person name="Ciuffetti L.M."/>
            <person name="Grigoriev I.V."/>
            <person name="Zhong S."/>
            <person name="Turgeon B.G."/>
        </authorList>
    </citation>
    <scope>NUCLEOTIDE SEQUENCE [LARGE SCALE GENOMIC DNA]</scope>
    <source>
        <strain evidence="2">C5 / ATCC 48332 / race O</strain>
    </source>
</reference>
<evidence type="ECO:0000313" key="2">
    <source>
        <dbReference type="Proteomes" id="UP000016936"/>
    </source>
</evidence>
<keyword evidence="2" id="KW-1185">Reference proteome</keyword>
<reference evidence="1 2" key="1">
    <citation type="journal article" date="2012" name="PLoS Pathog.">
        <title>Diverse lifestyles and strategies of plant pathogenesis encoded in the genomes of eighteen Dothideomycetes fungi.</title>
        <authorList>
            <person name="Ohm R.A."/>
            <person name="Feau N."/>
            <person name="Henrissat B."/>
            <person name="Schoch C.L."/>
            <person name="Horwitz B.A."/>
            <person name="Barry K.W."/>
            <person name="Condon B.J."/>
            <person name="Copeland A.C."/>
            <person name="Dhillon B."/>
            <person name="Glaser F."/>
            <person name="Hesse C.N."/>
            <person name="Kosti I."/>
            <person name="LaButti K."/>
            <person name="Lindquist E.A."/>
            <person name="Lucas S."/>
            <person name="Salamov A.A."/>
            <person name="Bradshaw R.E."/>
            <person name="Ciuffetti L."/>
            <person name="Hamelin R.C."/>
            <person name="Kema G.H.J."/>
            <person name="Lawrence C."/>
            <person name="Scott J.A."/>
            <person name="Spatafora J.W."/>
            <person name="Turgeon B.G."/>
            <person name="de Wit P.J.G.M."/>
            <person name="Zhong S."/>
            <person name="Goodwin S.B."/>
            <person name="Grigoriev I.V."/>
        </authorList>
    </citation>
    <scope>NUCLEOTIDE SEQUENCE [LARGE SCALE GENOMIC DNA]</scope>
    <source>
        <strain evidence="2">C5 / ATCC 48332 / race O</strain>
    </source>
</reference>
<name>M2TVC5_COCH5</name>